<dbReference type="AlphaFoldDB" id="A0A453PWG2"/>
<dbReference type="GO" id="GO:0000978">
    <property type="term" value="F:RNA polymerase II cis-regulatory region sequence-specific DNA binding"/>
    <property type="evidence" value="ECO:0007669"/>
    <property type="project" value="TreeGrafter"/>
</dbReference>
<accession>A0A453PWG2</accession>
<dbReference type="FunFam" id="4.10.280.10:FF:000108">
    <property type="entry name" value="Basic helix-loop-helix transcription factor"/>
    <property type="match status" value="1"/>
</dbReference>
<dbReference type="InterPro" id="IPR045843">
    <property type="entry name" value="IND-like"/>
</dbReference>
<evidence type="ECO:0000256" key="1">
    <source>
        <dbReference type="ARBA" id="ARBA00004123"/>
    </source>
</evidence>
<evidence type="ECO:0000259" key="7">
    <source>
        <dbReference type="PROSITE" id="PS50888"/>
    </source>
</evidence>
<dbReference type="GO" id="GO:0000981">
    <property type="term" value="F:DNA-binding transcription factor activity, RNA polymerase II-specific"/>
    <property type="evidence" value="ECO:0007669"/>
    <property type="project" value="TreeGrafter"/>
</dbReference>
<dbReference type="CDD" id="cd11393">
    <property type="entry name" value="bHLH_AtbHLH_like"/>
    <property type="match status" value="1"/>
</dbReference>
<reference evidence="8" key="5">
    <citation type="journal article" date="2021" name="G3 (Bethesda)">
        <title>Aegilops tauschii genome assembly Aet v5.0 features greater sequence contiguity and improved annotation.</title>
        <authorList>
            <person name="Wang L."/>
            <person name="Zhu T."/>
            <person name="Rodriguez J.C."/>
            <person name="Deal K.R."/>
            <person name="Dubcovsky J."/>
            <person name="McGuire P.E."/>
            <person name="Lux T."/>
            <person name="Spannagl M."/>
            <person name="Mayer K.F.X."/>
            <person name="Baldrich P."/>
            <person name="Meyers B.C."/>
            <person name="Huo N."/>
            <person name="Gu Y.Q."/>
            <person name="Zhou H."/>
            <person name="Devos K.M."/>
            <person name="Bennetzen J.L."/>
            <person name="Unver T."/>
            <person name="Budak H."/>
            <person name="Gulick P.J."/>
            <person name="Galiba G."/>
            <person name="Kalapos B."/>
            <person name="Nelson D.R."/>
            <person name="Li P."/>
            <person name="You F.M."/>
            <person name="Luo M.C."/>
            <person name="Dvorak J."/>
        </authorList>
    </citation>
    <scope>NUCLEOTIDE SEQUENCE [LARGE SCALE GENOMIC DNA]</scope>
    <source>
        <strain evidence="8">cv. AL8/78</strain>
    </source>
</reference>
<organism evidence="8 9">
    <name type="scientific">Aegilops tauschii subsp. strangulata</name>
    <name type="common">Goatgrass</name>
    <dbReference type="NCBI Taxonomy" id="200361"/>
    <lineage>
        <taxon>Eukaryota</taxon>
        <taxon>Viridiplantae</taxon>
        <taxon>Streptophyta</taxon>
        <taxon>Embryophyta</taxon>
        <taxon>Tracheophyta</taxon>
        <taxon>Spermatophyta</taxon>
        <taxon>Magnoliopsida</taxon>
        <taxon>Liliopsida</taxon>
        <taxon>Poales</taxon>
        <taxon>Poaceae</taxon>
        <taxon>BOP clade</taxon>
        <taxon>Pooideae</taxon>
        <taxon>Triticodae</taxon>
        <taxon>Triticeae</taxon>
        <taxon>Triticinae</taxon>
        <taxon>Aegilops</taxon>
    </lineage>
</organism>
<dbReference type="Proteomes" id="UP000015105">
    <property type="component" value="Chromosome 6D"/>
</dbReference>
<name>A0A453PWG2_AEGTS</name>
<evidence type="ECO:0000313" key="9">
    <source>
        <dbReference type="Proteomes" id="UP000015105"/>
    </source>
</evidence>
<keyword evidence="5" id="KW-0539">Nucleus</keyword>
<proteinExistence type="inferred from homology"/>
<dbReference type="PROSITE" id="PS50888">
    <property type="entry name" value="BHLH"/>
    <property type="match status" value="1"/>
</dbReference>
<evidence type="ECO:0000256" key="2">
    <source>
        <dbReference type="ARBA" id="ARBA00005510"/>
    </source>
</evidence>
<dbReference type="PANTHER" id="PTHR16223:SF298">
    <property type="entry name" value="BHLH DOMAIN-CONTAINING PROTEIN"/>
    <property type="match status" value="1"/>
</dbReference>
<evidence type="ECO:0000256" key="3">
    <source>
        <dbReference type="ARBA" id="ARBA00023015"/>
    </source>
</evidence>
<dbReference type="SMART" id="SM00353">
    <property type="entry name" value="HLH"/>
    <property type="match status" value="1"/>
</dbReference>
<evidence type="ECO:0000256" key="4">
    <source>
        <dbReference type="ARBA" id="ARBA00023163"/>
    </source>
</evidence>
<dbReference type="Gene3D" id="4.10.280.10">
    <property type="entry name" value="Helix-loop-helix DNA-binding domain"/>
    <property type="match status" value="1"/>
</dbReference>
<comment type="similarity">
    <text evidence="2">Belongs to the bHLH protein family.</text>
</comment>
<evidence type="ECO:0000313" key="8">
    <source>
        <dbReference type="EnsemblPlants" id="AET6Gv20882900.5"/>
    </source>
</evidence>
<evidence type="ECO:0000256" key="5">
    <source>
        <dbReference type="ARBA" id="ARBA00023242"/>
    </source>
</evidence>
<reference evidence="8" key="3">
    <citation type="journal article" date="2017" name="Nature">
        <title>Genome sequence of the progenitor of the wheat D genome Aegilops tauschii.</title>
        <authorList>
            <person name="Luo M.C."/>
            <person name="Gu Y.Q."/>
            <person name="Puiu D."/>
            <person name="Wang H."/>
            <person name="Twardziok S.O."/>
            <person name="Deal K.R."/>
            <person name="Huo N."/>
            <person name="Zhu T."/>
            <person name="Wang L."/>
            <person name="Wang Y."/>
            <person name="McGuire P.E."/>
            <person name="Liu S."/>
            <person name="Long H."/>
            <person name="Ramasamy R.K."/>
            <person name="Rodriguez J.C."/>
            <person name="Van S.L."/>
            <person name="Yuan L."/>
            <person name="Wang Z."/>
            <person name="Xia Z."/>
            <person name="Xiao L."/>
            <person name="Anderson O.D."/>
            <person name="Ouyang S."/>
            <person name="Liang Y."/>
            <person name="Zimin A.V."/>
            <person name="Pertea G."/>
            <person name="Qi P."/>
            <person name="Bennetzen J.L."/>
            <person name="Dai X."/>
            <person name="Dawson M.W."/>
            <person name="Muller H.G."/>
            <person name="Kugler K."/>
            <person name="Rivarola-Duarte L."/>
            <person name="Spannagl M."/>
            <person name="Mayer K.F.X."/>
            <person name="Lu F.H."/>
            <person name="Bevan M.W."/>
            <person name="Leroy P."/>
            <person name="Li P."/>
            <person name="You F.M."/>
            <person name="Sun Q."/>
            <person name="Liu Z."/>
            <person name="Lyons E."/>
            <person name="Wicker T."/>
            <person name="Salzberg S.L."/>
            <person name="Devos K.M."/>
            <person name="Dvorak J."/>
        </authorList>
    </citation>
    <scope>NUCLEOTIDE SEQUENCE [LARGE SCALE GENOMIC DNA]</scope>
    <source>
        <strain evidence="8">cv. AL8/78</strain>
    </source>
</reference>
<comment type="subcellular location">
    <subcellularLocation>
        <location evidence="1">Nucleus</location>
    </subcellularLocation>
</comment>
<dbReference type="Gramene" id="AET6Gv20882900.5">
    <property type="protein sequence ID" value="AET6Gv20882900.5"/>
    <property type="gene ID" value="AET6Gv20882900"/>
</dbReference>
<keyword evidence="4" id="KW-0804">Transcription</keyword>
<evidence type="ECO:0000256" key="6">
    <source>
        <dbReference type="SAM" id="MobiDB-lite"/>
    </source>
</evidence>
<keyword evidence="9" id="KW-1185">Reference proteome</keyword>
<dbReference type="GO" id="GO:0005634">
    <property type="term" value="C:nucleus"/>
    <property type="evidence" value="ECO:0007669"/>
    <property type="project" value="UniProtKB-SubCell"/>
</dbReference>
<dbReference type="SUPFAM" id="SSF47459">
    <property type="entry name" value="HLH, helix-loop-helix DNA-binding domain"/>
    <property type="match status" value="1"/>
</dbReference>
<feature type="domain" description="BHLH" evidence="7">
    <location>
        <begin position="1"/>
        <end position="47"/>
    </location>
</feature>
<dbReference type="InterPro" id="IPR045239">
    <property type="entry name" value="bHLH95_bHLH"/>
</dbReference>
<protein>
    <recommendedName>
        <fullName evidence="7">BHLH domain-containing protein</fullName>
    </recommendedName>
</protein>
<dbReference type="PANTHER" id="PTHR16223">
    <property type="entry name" value="TRANSCRIPTION FACTOR BHLH83-RELATED"/>
    <property type="match status" value="1"/>
</dbReference>
<dbReference type="EnsemblPlants" id="AET6Gv20882900.5">
    <property type="protein sequence ID" value="AET6Gv20882900.5"/>
    <property type="gene ID" value="AET6Gv20882900"/>
</dbReference>
<dbReference type="Pfam" id="PF00010">
    <property type="entry name" value="HLH"/>
    <property type="match status" value="1"/>
</dbReference>
<sequence length="177" mass="18174">SPSVYATLLRRERIAERMKALQELVPSANKTDKASMLDEIIDYVKFLQLQVKVLSMSRLGGAAAVGPLVAGLSSEGNGDDDNGGSTLRATEQQVARLMEEDMGTAMQYLQGKGLCLMPISLASVISSATSSSLRSATRPAGNAGGPLHEGGSPASPRLVNGGVGADGSRTIGDGGGQ</sequence>
<reference evidence="9" key="1">
    <citation type="journal article" date="2014" name="Science">
        <title>Ancient hybridizations among the ancestral genomes of bread wheat.</title>
        <authorList>
            <consortium name="International Wheat Genome Sequencing Consortium,"/>
            <person name="Marcussen T."/>
            <person name="Sandve S.R."/>
            <person name="Heier L."/>
            <person name="Spannagl M."/>
            <person name="Pfeifer M."/>
            <person name="Jakobsen K.S."/>
            <person name="Wulff B.B."/>
            <person name="Steuernagel B."/>
            <person name="Mayer K.F."/>
            <person name="Olsen O.A."/>
        </authorList>
    </citation>
    <scope>NUCLEOTIDE SEQUENCE [LARGE SCALE GENOMIC DNA]</scope>
    <source>
        <strain evidence="9">cv. AL8/78</strain>
    </source>
</reference>
<reference evidence="8" key="4">
    <citation type="submission" date="2019-03" db="UniProtKB">
        <authorList>
            <consortium name="EnsemblPlants"/>
        </authorList>
    </citation>
    <scope>IDENTIFICATION</scope>
</reference>
<reference evidence="9" key="2">
    <citation type="journal article" date="2017" name="Nat. Plants">
        <title>The Aegilops tauschii genome reveals multiple impacts of transposons.</title>
        <authorList>
            <person name="Zhao G."/>
            <person name="Zou C."/>
            <person name="Li K."/>
            <person name="Wang K."/>
            <person name="Li T."/>
            <person name="Gao L."/>
            <person name="Zhang X."/>
            <person name="Wang H."/>
            <person name="Yang Z."/>
            <person name="Liu X."/>
            <person name="Jiang W."/>
            <person name="Mao L."/>
            <person name="Kong X."/>
            <person name="Jiao Y."/>
            <person name="Jia J."/>
        </authorList>
    </citation>
    <scope>NUCLEOTIDE SEQUENCE [LARGE SCALE GENOMIC DNA]</scope>
    <source>
        <strain evidence="9">cv. AL8/78</strain>
    </source>
</reference>
<dbReference type="InterPro" id="IPR036638">
    <property type="entry name" value="HLH_DNA-bd_sf"/>
</dbReference>
<dbReference type="InterPro" id="IPR011598">
    <property type="entry name" value="bHLH_dom"/>
</dbReference>
<feature type="region of interest" description="Disordered" evidence="6">
    <location>
        <begin position="134"/>
        <end position="177"/>
    </location>
</feature>
<dbReference type="GO" id="GO:0046983">
    <property type="term" value="F:protein dimerization activity"/>
    <property type="evidence" value="ECO:0007669"/>
    <property type="project" value="InterPro"/>
</dbReference>
<keyword evidence="3" id="KW-0805">Transcription regulation</keyword>